<evidence type="ECO:0000313" key="15">
    <source>
        <dbReference type="EMBL" id="ETX11376.1"/>
    </source>
</evidence>
<dbReference type="GO" id="GO:0006950">
    <property type="term" value="P:response to stress"/>
    <property type="evidence" value="ECO:0007669"/>
    <property type="project" value="UniProtKB-ARBA"/>
</dbReference>
<evidence type="ECO:0000313" key="16">
    <source>
        <dbReference type="Proteomes" id="UP000054058"/>
    </source>
</evidence>
<dbReference type="PATRIC" id="fig|1122207.3.peg.1398"/>
<evidence type="ECO:0000256" key="11">
    <source>
        <dbReference type="ARBA" id="ARBA00071217"/>
    </source>
</evidence>
<dbReference type="SUPFAM" id="SSF50814">
    <property type="entry name" value="Lipocalins"/>
    <property type="match status" value="1"/>
</dbReference>
<accession>X7E893</accession>
<dbReference type="CDD" id="cd19438">
    <property type="entry name" value="lipocalin_Blc-like"/>
    <property type="match status" value="1"/>
</dbReference>
<dbReference type="Proteomes" id="UP000054058">
    <property type="component" value="Unassembled WGS sequence"/>
</dbReference>
<dbReference type="Pfam" id="PF08212">
    <property type="entry name" value="Lipocalin_2"/>
    <property type="match status" value="1"/>
</dbReference>
<dbReference type="PRINTS" id="PR01171">
    <property type="entry name" value="BCTLIPOCALIN"/>
</dbReference>
<dbReference type="PANTHER" id="PTHR10612:SF34">
    <property type="entry name" value="APOLIPOPROTEIN D"/>
    <property type="match status" value="1"/>
</dbReference>
<comment type="similarity">
    <text evidence="2 12">Belongs to the calycin superfamily. Lipocalin family.</text>
</comment>
<dbReference type="PANTHER" id="PTHR10612">
    <property type="entry name" value="APOLIPOPROTEIN D"/>
    <property type="match status" value="1"/>
</dbReference>
<keyword evidence="9 12" id="KW-0449">Lipoprotein</keyword>
<dbReference type="OrthoDB" id="9793905at2"/>
<reference evidence="15 16" key="1">
    <citation type="submission" date="2014-01" db="EMBL/GenBank/DDBJ databases">
        <title>Marinomonas ushuaiensis DSM 15871 Genome Sequencing.</title>
        <authorList>
            <person name="Lai Q."/>
            <person name="Shao Z.S."/>
        </authorList>
    </citation>
    <scope>NUCLEOTIDE SEQUENCE [LARGE SCALE GENOMIC DNA]</scope>
    <source>
        <strain evidence="15 16">DSM 15871</strain>
    </source>
</reference>
<comment type="subunit">
    <text evidence="3 12">Homodimer.</text>
</comment>
<gene>
    <name evidence="15" type="ORF">MUS1_11320</name>
</gene>
<dbReference type="eggNOG" id="COG3040">
    <property type="taxonomic scope" value="Bacteria"/>
</dbReference>
<dbReference type="GO" id="GO:0008289">
    <property type="term" value="F:lipid binding"/>
    <property type="evidence" value="ECO:0007669"/>
    <property type="project" value="UniProtKB-UniRule"/>
</dbReference>
<organism evidence="15 16">
    <name type="scientific">Marinomonas ushuaiensis DSM 15871</name>
    <dbReference type="NCBI Taxonomy" id="1122207"/>
    <lineage>
        <taxon>Bacteria</taxon>
        <taxon>Pseudomonadati</taxon>
        <taxon>Pseudomonadota</taxon>
        <taxon>Gammaproteobacteria</taxon>
        <taxon>Oceanospirillales</taxon>
        <taxon>Oceanospirillaceae</taxon>
        <taxon>Marinomonas</taxon>
    </lineage>
</organism>
<dbReference type="RefSeq" id="WP_036160446.1">
    <property type="nucleotide sequence ID" value="NZ_JAMB01000004.1"/>
</dbReference>
<evidence type="ECO:0000256" key="2">
    <source>
        <dbReference type="ARBA" id="ARBA00006889"/>
    </source>
</evidence>
<dbReference type="AlphaFoldDB" id="X7E893"/>
<feature type="chain" id="PRO_5013438118" description="Outer membrane lipoprotein Blc" evidence="12">
    <location>
        <begin position="19"/>
        <end position="174"/>
    </location>
</feature>
<dbReference type="PROSITE" id="PS51257">
    <property type="entry name" value="PROKAR_LIPOPROTEIN"/>
    <property type="match status" value="1"/>
</dbReference>
<evidence type="ECO:0000256" key="9">
    <source>
        <dbReference type="ARBA" id="ARBA00023288"/>
    </source>
</evidence>
<evidence type="ECO:0000256" key="5">
    <source>
        <dbReference type="ARBA" id="ARBA00023121"/>
    </source>
</evidence>
<evidence type="ECO:0000256" key="3">
    <source>
        <dbReference type="ARBA" id="ARBA00011738"/>
    </source>
</evidence>
<dbReference type="InterPro" id="IPR012674">
    <property type="entry name" value="Calycin"/>
</dbReference>
<protein>
    <recommendedName>
        <fullName evidence="11 12">Outer membrane lipoprotein Blc</fullName>
    </recommendedName>
</protein>
<dbReference type="PIRSF" id="PIRSF036893">
    <property type="entry name" value="Lipocalin_ApoD"/>
    <property type="match status" value="1"/>
</dbReference>
<keyword evidence="4 12" id="KW-0732">Signal</keyword>
<feature type="signal peptide" evidence="12">
    <location>
        <begin position="1"/>
        <end position="18"/>
    </location>
</feature>
<dbReference type="FunFam" id="2.40.128.20:FF:000002">
    <property type="entry name" value="Outer membrane lipoprotein Blc"/>
    <property type="match status" value="1"/>
</dbReference>
<keyword evidence="6 12" id="KW-0472">Membrane</keyword>
<dbReference type="GO" id="GO:0009279">
    <property type="term" value="C:cell outer membrane"/>
    <property type="evidence" value="ECO:0007669"/>
    <property type="project" value="UniProtKB-SubCell"/>
</dbReference>
<dbReference type="EMBL" id="JAMB01000004">
    <property type="protein sequence ID" value="ETX11376.1"/>
    <property type="molecule type" value="Genomic_DNA"/>
</dbReference>
<keyword evidence="8 12" id="KW-0998">Cell outer membrane</keyword>
<evidence type="ECO:0000256" key="6">
    <source>
        <dbReference type="ARBA" id="ARBA00023136"/>
    </source>
</evidence>
<evidence type="ECO:0000256" key="13">
    <source>
        <dbReference type="PIRSR" id="PIRSR036893-52"/>
    </source>
</evidence>
<evidence type="ECO:0000256" key="12">
    <source>
        <dbReference type="PIRNR" id="PIRNR036893"/>
    </source>
</evidence>
<feature type="lipid moiety-binding region" description="N-palmitoyl cysteine" evidence="13">
    <location>
        <position position="15"/>
    </location>
</feature>
<comment type="function">
    <text evidence="10 12">Involved in the storage or transport of lipids necessary for membrane maintenance under stressful conditions. Displays a binding preference for lysophospholipids.</text>
</comment>
<keyword evidence="7 13" id="KW-0564">Palmitate</keyword>
<sequence length="174" mass="20118">MKYIVWMLAFLLAGCTSAPKNIDPVTQFQLERYLGTWYEIVRQDHAFEEGLSEVTATYTQREDGGVGVLNRGYSVEEKDWREAKGRAYFVDSSDVGHLKVSFFGPFYGAYVIFELDKKDYQYAMISGPSREFFWLMSRTPTMPVDIQKRLLAKAEALGFQMDKLVYVKHTGQYK</sequence>
<dbReference type="InterPro" id="IPR047202">
    <property type="entry name" value="Lipocalin_Blc-like_dom"/>
</dbReference>
<dbReference type="Gene3D" id="2.40.128.20">
    <property type="match status" value="1"/>
</dbReference>
<evidence type="ECO:0000256" key="1">
    <source>
        <dbReference type="ARBA" id="ARBA00004459"/>
    </source>
</evidence>
<evidence type="ECO:0000256" key="4">
    <source>
        <dbReference type="ARBA" id="ARBA00022729"/>
    </source>
</evidence>
<evidence type="ECO:0000256" key="7">
    <source>
        <dbReference type="ARBA" id="ARBA00023139"/>
    </source>
</evidence>
<evidence type="ECO:0000256" key="8">
    <source>
        <dbReference type="ARBA" id="ARBA00023237"/>
    </source>
</evidence>
<comment type="caution">
    <text evidence="15">The sequence shown here is derived from an EMBL/GenBank/DDBJ whole genome shotgun (WGS) entry which is preliminary data.</text>
</comment>
<proteinExistence type="inferred from homology"/>
<keyword evidence="16" id="KW-1185">Reference proteome</keyword>
<keyword evidence="5 12" id="KW-0446">Lipid-binding</keyword>
<feature type="domain" description="Lipocalin/cytosolic fatty-acid binding" evidence="14">
    <location>
        <begin position="29"/>
        <end position="168"/>
    </location>
</feature>
<dbReference type="InterPro" id="IPR000566">
    <property type="entry name" value="Lipocln_cytosolic_FA-bd_dom"/>
</dbReference>
<evidence type="ECO:0000259" key="14">
    <source>
        <dbReference type="Pfam" id="PF08212"/>
    </source>
</evidence>
<dbReference type="InterPro" id="IPR002446">
    <property type="entry name" value="Lipocalin_bac"/>
</dbReference>
<comment type="subcellular location">
    <subcellularLocation>
        <location evidence="1">Cell outer membrane</location>
        <topology evidence="1">Lipid-anchor</topology>
    </subcellularLocation>
</comment>
<evidence type="ECO:0000256" key="10">
    <source>
        <dbReference type="ARBA" id="ARBA00057024"/>
    </source>
</evidence>
<dbReference type="InterPro" id="IPR022271">
    <property type="entry name" value="Lipocalin_ApoD"/>
</dbReference>
<name>X7E893_9GAMM</name>
<feature type="lipid moiety-binding region" description="S-diacylglycerol cysteine" evidence="13">
    <location>
        <position position="15"/>
    </location>
</feature>